<dbReference type="PANTHER" id="PTHR43749">
    <property type="entry name" value="RNA-SPLICING LIGASE RTCB"/>
    <property type="match status" value="1"/>
</dbReference>
<feature type="binding site" evidence="10">
    <location>
        <position position="311"/>
    </location>
    <ligand>
        <name>GMP</name>
        <dbReference type="ChEBI" id="CHEBI:58115"/>
    </ligand>
</feature>
<dbReference type="EC" id="6.5.1.8" evidence="1"/>
<dbReference type="GO" id="GO:0170057">
    <property type="term" value="F:RNA ligase (GTP) activity"/>
    <property type="evidence" value="ECO:0007669"/>
    <property type="project" value="UniProtKB-EC"/>
</dbReference>
<keyword evidence="5" id="KW-0692">RNA repair</keyword>
<dbReference type="GO" id="GO:0006281">
    <property type="term" value="P:DNA repair"/>
    <property type="evidence" value="ECO:0007669"/>
    <property type="project" value="TreeGrafter"/>
</dbReference>
<feature type="active site" description="GMP-histidine intermediate" evidence="9">
    <location>
        <position position="328"/>
    </location>
</feature>
<dbReference type="Pfam" id="PF01139">
    <property type="entry name" value="RtcB"/>
    <property type="match status" value="1"/>
</dbReference>
<keyword evidence="7 11" id="KW-0464">Manganese</keyword>
<keyword evidence="2 12" id="KW-0436">Ligase</keyword>
<evidence type="ECO:0000256" key="3">
    <source>
        <dbReference type="ARBA" id="ARBA00022723"/>
    </source>
</evidence>
<keyword evidence="4 10" id="KW-0547">Nucleotide-binding</keyword>
<keyword evidence="6 10" id="KW-0342">GTP-binding</keyword>
<evidence type="ECO:0000256" key="10">
    <source>
        <dbReference type="PIRSR" id="PIRSR601233-2"/>
    </source>
</evidence>
<dbReference type="AlphaFoldDB" id="A0A1Y6CKU6"/>
<dbReference type="RefSeq" id="WP_132324119.1">
    <property type="nucleotide sequence ID" value="NZ_FWZT01000025.1"/>
</dbReference>
<feature type="binding site" evidence="10">
    <location>
        <position position="398"/>
    </location>
    <ligand>
        <name>GMP</name>
        <dbReference type="ChEBI" id="CHEBI:58115"/>
    </ligand>
</feature>
<feature type="binding site" evidence="11">
    <location>
        <position position="162"/>
    </location>
    <ligand>
        <name>Mn(2+)</name>
        <dbReference type="ChEBI" id="CHEBI:29035"/>
        <label>1</label>
    </ligand>
</feature>
<dbReference type="InterPro" id="IPR001233">
    <property type="entry name" value="RtcB"/>
</dbReference>
<feature type="binding site" evidence="10">
    <location>
        <begin position="304"/>
        <end position="307"/>
    </location>
    <ligand>
        <name>GMP</name>
        <dbReference type="ChEBI" id="CHEBI:58115"/>
    </ligand>
</feature>
<keyword evidence="13" id="KW-1185">Reference proteome</keyword>
<evidence type="ECO:0000313" key="13">
    <source>
        <dbReference type="Proteomes" id="UP000192907"/>
    </source>
</evidence>
<evidence type="ECO:0000256" key="6">
    <source>
        <dbReference type="ARBA" id="ARBA00023134"/>
    </source>
</evidence>
<protein>
    <recommendedName>
        <fullName evidence="1">3'-phosphate/5'-hydroxy nucleic acid ligase</fullName>
        <ecNumber evidence="1">6.5.1.8</ecNumber>
    </recommendedName>
</protein>
<evidence type="ECO:0000256" key="8">
    <source>
        <dbReference type="ARBA" id="ARBA00047746"/>
    </source>
</evidence>
<evidence type="ECO:0000256" key="4">
    <source>
        <dbReference type="ARBA" id="ARBA00022741"/>
    </source>
</evidence>
<comment type="cofactor">
    <cofactor evidence="11">
        <name>Mn(2+)</name>
        <dbReference type="ChEBI" id="CHEBI:29035"/>
    </cofactor>
    <text evidence="11">Binds 2 manganese ions per subunit.</text>
</comment>
<dbReference type="GO" id="GO:0030145">
    <property type="term" value="F:manganese ion binding"/>
    <property type="evidence" value="ECO:0007669"/>
    <property type="project" value="TreeGrafter"/>
</dbReference>
<dbReference type="PANTHER" id="PTHR43749:SF2">
    <property type="entry name" value="RNA-SPLICING LIGASE RTCB"/>
    <property type="match status" value="1"/>
</dbReference>
<dbReference type="GO" id="GO:0042245">
    <property type="term" value="P:RNA repair"/>
    <property type="evidence" value="ECO:0007669"/>
    <property type="project" value="UniProtKB-KW"/>
</dbReference>
<accession>A0A1Y6CKU6</accession>
<evidence type="ECO:0000256" key="5">
    <source>
        <dbReference type="ARBA" id="ARBA00022800"/>
    </source>
</evidence>
<feature type="binding site" evidence="10">
    <location>
        <begin position="272"/>
        <end position="273"/>
    </location>
    <ligand>
        <name>GMP</name>
        <dbReference type="ChEBI" id="CHEBI:58115"/>
    </ligand>
</feature>
<proteinExistence type="predicted"/>
<feature type="binding site" evidence="10">
    <location>
        <begin position="161"/>
        <end position="165"/>
    </location>
    <ligand>
        <name>GMP</name>
        <dbReference type="ChEBI" id="CHEBI:58115"/>
    </ligand>
</feature>
<dbReference type="SUPFAM" id="SSF103365">
    <property type="entry name" value="Hypothetical protein PH1602"/>
    <property type="match status" value="1"/>
</dbReference>
<evidence type="ECO:0000256" key="9">
    <source>
        <dbReference type="PIRSR" id="PIRSR601233-1"/>
    </source>
</evidence>
<dbReference type="GO" id="GO:0006396">
    <property type="term" value="P:RNA processing"/>
    <property type="evidence" value="ECO:0007669"/>
    <property type="project" value="InterPro"/>
</dbReference>
<feature type="binding site" evidence="11">
    <location>
        <position position="179"/>
    </location>
    <ligand>
        <name>Mn(2+)</name>
        <dbReference type="ChEBI" id="CHEBI:29035"/>
        <label>2</label>
    </ligand>
</feature>
<dbReference type="GO" id="GO:0003909">
    <property type="term" value="F:DNA ligase activity"/>
    <property type="evidence" value="ECO:0007669"/>
    <property type="project" value="TreeGrafter"/>
</dbReference>
<feature type="binding site" evidence="11">
    <location>
        <position position="76"/>
    </location>
    <ligand>
        <name>Mn(2+)</name>
        <dbReference type="ChEBI" id="CHEBI:29035"/>
        <label>1</label>
    </ligand>
</feature>
<feature type="binding site" evidence="10">
    <location>
        <begin position="328"/>
        <end position="331"/>
    </location>
    <ligand>
        <name>GMP</name>
        <dbReference type="ChEBI" id="CHEBI:58115"/>
    </ligand>
</feature>
<dbReference type="InterPro" id="IPR052915">
    <property type="entry name" value="RtcB-like"/>
</dbReference>
<evidence type="ECO:0000313" key="12">
    <source>
        <dbReference type="EMBL" id="SMF70055.1"/>
    </source>
</evidence>
<dbReference type="GO" id="GO:0005525">
    <property type="term" value="F:GTP binding"/>
    <property type="evidence" value="ECO:0007669"/>
    <property type="project" value="UniProtKB-KW"/>
</dbReference>
<gene>
    <name evidence="12" type="ORF">SAMN06296036_12584</name>
</gene>
<dbReference type="OrthoDB" id="9802323at2"/>
<dbReference type="InterPro" id="IPR036025">
    <property type="entry name" value="RtcB-like_sf"/>
</dbReference>
<sequence length="399" mass="45323">MPIYNRLEKGNVPVQLWAPIHEVESQALDQLTNISRLPFVFKHVAAMPDVHMGKGATVGSVIASKEMVIPAAVGVDIGCGMAALKTNINKDQLSEKLPLLRKRIEDRIPLGPDCNETITATAENWKGWRKWKNLHLNRDARDDTRLWKKAQSQLGSLGGGNHFIEMCLDEHDNVWLMLHSGSRNIGKVIAEYHMNKAKDLLRLSETKIPDLDLAYFLDHQDEFHQYWHDLKWAQDFALENRKEMIRSILEILRKLFAKKIKLKVLEEVHCHHNYVAEEVHFDQKLYVTRKGAVNAEKDQLGIIPGSMGAKSYIVRGKGNVESFCSCSHGAGRLMSRSKAKKMFTVEDLKAQTQGVECRKDSRVLDEIPGAYKDIDQVMERQKDLVEIVATLKQVLCVKG</sequence>
<dbReference type="Gene3D" id="3.90.1860.10">
    <property type="entry name" value="tRNA-splicing ligase RtcB"/>
    <property type="match status" value="1"/>
</dbReference>
<organism evidence="12 13">
    <name type="scientific">Pseudobacteriovorax antillogorgiicola</name>
    <dbReference type="NCBI Taxonomy" id="1513793"/>
    <lineage>
        <taxon>Bacteria</taxon>
        <taxon>Pseudomonadati</taxon>
        <taxon>Bdellovibrionota</taxon>
        <taxon>Oligoflexia</taxon>
        <taxon>Oligoflexales</taxon>
        <taxon>Pseudobacteriovoracaceae</taxon>
        <taxon>Pseudobacteriovorax</taxon>
    </lineage>
</organism>
<comment type="catalytic activity">
    <reaction evidence="8">
        <text>a 3'-end 3'-phospho-ribonucleotide-RNA + a 5'-end dephospho-ribonucleoside-RNA + GTP = a ribonucleotidyl-ribonucleotide-RNA + GMP + diphosphate</text>
        <dbReference type="Rhea" id="RHEA:68076"/>
        <dbReference type="Rhea" id="RHEA-COMP:10463"/>
        <dbReference type="Rhea" id="RHEA-COMP:13936"/>
        <dbReference type="Rhea" id="RHEA-COMP:17355"/>
        <dbReference type="ChEBI" id="CHEBI:33019"/>
        <dbReference type="ChEBI" id="CHEBI:37565"/>
        <dbReference type="ChEBI" id="CHEBI:58115"/>
        <dbReference type="ChEBI" id="CHEBI:83062"/>
        <dbReference type="ChEBI" id="CHEBI:138284"/>
        <dbReference type="ChEBI" id="CHEBI:173118"/>
        <dbReference type="EC" id="6.5.1.8"/>
    </reaction>
</comment>
<reference evidence="13" key="1">
    <citation type="submission" date="2017-04" db="EMBL/GenBank/DDBJ databases">
        <authorList>
            <person name="Varghese N."/>
            <person name="Submissions S."/>
        </authorList>
    </citation>
    <scope>NUCLEOTIDE SEQUENCE [LARGE SCALE GENOMIC DNA]</scope>
    <source>
        <strain evidence="13">RKEM611</strain>
    </source>
</reference>
<dbReference type="EMBL" id="FWZT01000025">
    <property type="protein sequence ID" value="SMF70055.1"/>
    <property type="molecule type" value="Genomic_DNA"/>
</dbReference>
<evidence type="ECO:0000256" key="1">
    <source>
        <dbReference type="ARBA" id="ARBA00012726"/>
    </source>
</evidence>
<dbReference type="Proteomes" id="UP000192907">
    <property type="component" value="Unassembled WGS sequence"/>
</dbReference>
<evidence type="ECO:0000256" key="11">
    <source>
        <dbReference type="PIRSR" id="PIRSR601233-3"/>
    </source>
</evidence>
<evidence type="ECO:0000256" key="7">
    <source>
        <dbReference type="ARBA" id="ARBA00023211"/>
    </source>
</evidence>
<dbReference type="STRING" id="1513793.SAMN06296036_12584"/>
<feature type="binding site" evidence="11">
    <location>
        <position position="272"/>
    </location>
    <ligand>
        <name>Mn(2+)</name>
        <dbReference type="ChEBI" id="CHEBI:29035"/>
        <label>2</label>
    </ligand>
</feature>
<evidence type="ECO:0000256" key="2">
    <source>
        <dbReference type="ARBA" id="ARBA00022598"/>
    </source>
</evidence>
<name>A0A1Y6CKU6_9BACT</name>
<keyword evidence="3 11" id="KW-0479">Metal-binding</keyword>